<dbReference type="OrthoDB" id="5166699at2"/>
<organism evidence="2 3">
    <name type="scientific">Paenibacillus algicola</name>
    <dbReference type="NCBI Taxonomy" id="2565926"/>
    <lineage>
        <taxon>Bacteria</taxon>
        <taxon>Bacillati</taxon>
        <taxon>Bacillota</taxon>
        <taxon>Bacilli</taxon>
        <taxon>Bacillales</taxon>
        <taxon>Paenibacillaceae</taxon>
        <taxon>Paenibacillus</taxon>
    </lineage>
</organism>
<dbReference type="InterPro" id="IPR038375">
    <property type="entry name" value="NDUFAF7_sf"/>
</dbReference>
<keyword evidence="1" id="KW-0802">TPR repeat</keyword>
<dbReference type="RefSeq" id="WP_138224359.1">
    <property type="nucleotide sequence ID" value="NZ_CP040396.1"/>
</dbReference>
<dbReference type="SUPFAM" id="SSF53335">
    <property type="entry name" value="S-adenosyl-L-methionine-dependent methyltransferases"/>
    <property type="match status" value="1"/>
</dbReference>
<dbReference type="SMART" id="SM00028">
    <property type="entry name" value="TPR"/>
    <property type="match status" value="1"/>
</dbReference>
<evidence type="ECO:0000313" key="3">
    <source>
        <dbReference type="Proteomes" id="UP000300879"/>
    </source>
</evidence>
<name>A0A4P8XIX7_9BACL</name>
<dbReference type="Proteomes" id="UP000300879">
    <property type="component" value="Chromosome"/>
</dbReference>
<accession>A0A4P8XIX7</accession>
<protein>
    <submittedName>
        <fullName evidence="2">Tetratricopeptide repeat protein</fullName>
    </submittedName>
</protein>
<dbReference type="InterPro" id="IPR029063">
    <property type="entry name" value="SAM-dependent_MTases_sf"/>
</dbReference>
<dbReference type="KEGG" id="palo:E6C60_0558"/>
<feature type="repeat" description="TPR" evidence="1">
    <location>
        <begin position="474"/>
        <end position="507"/>
    </location>
</feature>
<reference evidence="2 3" key="1">
    <citation type="submission" date="2019-05" db="EMBL/GenBank/DDBJ databases">
        <authorList>
            <person name="Chen C."/>
        </authorList>
    </citation>
    <scope>NUCLEOTIDE SEQUENCE [LARGE SCALE GENOMIC DNA]</scope>
    <source>
        <strain evidence="2 3">HB172198</strain>
    </source>
</reference>
<proteinExistence type="predicted"/>
<evidence type="ECO:0000256" key="1">
    <source>
        <dbReference type="PROSITE-ProRule" id="PRU00339"/>
    </source>
</evidence>
<sequence length="525" mass="60789">MSDLSKQRYRFSEAPIWNVQRQYYEEKGTEAWRNDQVPQYVTSNPMIAGAYAEMILGFLQDRMNQEDGADSVVYIVELGAGAGRLAYHVLQELCELRDYAGMELPPFQYIMTDLPMSNVVAWREHPALQSFITEGILDFARFDAVRDTELNLIVSGATLHPGDVKQPLIIIGNYFFDSIPQELIYVGDGSIYEADVYIEAPVQSANSLRPSEWLDQITLSYEHRREPKYEHLSYPYRSTIALYQEELEDSHILFPAAGLDCLERLSRLSEQGFLLITADKGDHLLDSWKFAEPPILTLHGSFSLTANYHAFQHVFEERGGEALFPSQHYKNLNVGCILSLNNPKQYAHTRLAYRRSIERFGPDEFFSLKEWVDVRLDHMGLQQIFSFWRLGGYDTEFFVQSTKRLSELLPDANDEEKQDLLSGIERMWSSYYVLAQRYDVALDAGLILFEMELYEHSKRYLEISVQQRYDEVPSTVYYCLAICCFELDLMEEAVQYLRELLELEPDHEEALALLDHFEPSTDLSM</sequence>
<dbReference type="InterPro" id="IPR019734">
    <property type="entry name" value="TPR_rpt"/>
</dbReference>
<keyword evidence="3" id="KW-1185">Reference proteome</keyword>
<dbReference type="Gene3D" id="1.25.40.10">
    <property type="entry name" value="Tetratricopeptide repeat domain"/>
    <property type="match status" value="1"/>
</dbReference>
<gene>
    <name evidence="2" type="ORF">E6C60_0558</name>
</gene>
<dbReference type="EMBL" id="CP040396">
    <property type="protein sequence ID" value="QCT01281.1"/>
    <property type="molecule type" value="Genomic_DNA"/>
</dbReference>
<dbReference type="PROSITE" id="PS50005">
    <property type="entry name" value="TPR"/>
    <property type="match status" value="1"/>
</dbReference>
<dbReference type="InterPro" id="IPR011990">
    <property type="entry name" value="TPR-like_helical_dom_sf"/>
</dbReference>
<dbReference type="Gene3D" id="3.40.50.12710">
    <property type="match status" value="1"/>
</dbReference>
<evidence type="ECO:0000313" key="2">
    <source>
        <dbReference type="EMBL" id="QCT01281.1"/>
    </source>
</evidence>
<dbReference type="AlphaFoldDB" id="A0A4P8XIX7"/>
<dbReference type="SUPFAM" id="SSF48452">
    <property type="entry name" value="TPR-like"/>
    <property type="match status" value="1"/>
</dbReference>